<keyword evidence="3" id="KW-0812">Transmembrane</keyword>
<evidence type="ECO:0000259" key="4">
    <source>
        <dbReference type="Pfam" id="PF03816"/>
    </source>
</evidence>
<comment type="caution">
    <text evidence="5">The sequence shown here is derived from an EMBL/GenBank/DDBJ whole genome shotgun (WGS) entry which is preliminary data.</text>
</comment>
<feature type="domain" description="Cell envelope-related transcriptional attenuator" evidence="4">
    <location>
        <begin position="173"/>
        <end position="324"/>
    </location>
</feature>
<dbReference type="EMBL" id="JAELVF020000001">
    <property type="protein sequence ID" value="MBU7598625.1"/>
    <property type="molecule type" value="Genomic_DNA"/>
</dbReference>
<organism evidence="5 6">
    <name type="scientific">Streptomyces tardus</name>
    <dbReference type="NCBI Taxonomy" id="2780544"/>
    <lineage>
        <taxon>Bacteria</taxon>
        <taxon>Bacillati</taxon>
        <taxon>Actinomycetota</taxon>
        <taxon>Actinomycetes</taxon>
        <taxon>Kitasatosporales</taxon>
        <taxon>Streptomycetaceae</taxon>
        <taxon>Streptomyces</taxon>
    </lineage>
</organism>
<gene>
    <name evidence="5" type="ORF">JGS22_013620</name>
</gene>
<feature type="region of interest" description="Disordered" evidence="2">
    <location>
        <begin position="1"/>
        <end position="84"/>
    </location>
</feature>
<dbReference type="Gene3D" id="3.40.630.190">
    <property type="entry name" value="LCP protein"/>
    <property type="match status" value="1"/>
</dbReference>
<evidence type="ECO:0000313" key="6">
    <source>
        <dbReference type="Proteomes" id="UP000694501"/>
    </source>
</evidence>
<proteinExistence type="inferred from homology"/>
<dbReference type="InterPro" id="IPR004474">
    <property type="entry name" value="LytR_CpsA_psr"/>
</dbReference>
<keyword evidence="6" id="KW-1185">Reference proteome</keyword>
<evidence type="ECO:0000313" key="5">
    <source>
        <dbReference type="EMBL" id="MBU7598625.1"/>
    </source>
</evidence>
<evidence type="ECO:0000256" key="3">
    <source>
        <dbReference type="SAM" id="Phobius"/>
    </source>
</evidence>
<protein>
    <submittedName>
        <fullName evidence="5">LCP family protein</fullName>
    </submittedName>
</protein>
<feature type="transmembrane region" description="Helical" evidence="3">
    <location>
        <begin position="99"/>
        <end position="119"/>
    </location>
</feature>
<keyword evidence="3" id="KW-1133">Transmembrane helix</keyword>
<dbReference type="PANTHER" id="PTHR33392">
    <property type="entry name" value="POLYISOPRENYL-TEICHOIC ACID--PEPTIDOGLYCAN TEICHOIC ACID TRANSFERASE TAGU"/>
    <property type="match status" value="1"/>
</dbReference>
<sequence>MNEWPQGLSNDGRSGDGYGRGSRSARPEGARVMPTVDPGGVRAPGVPAQNRGGYDAGYSDGQVYGNGPGGPGGPGDDYGRGYGDGDARPRPNWARRIKWAVLTLVVVLLVTGVGTYFWADGKLRREVDLGQVEDRPGSGEGTTYLIVGSDSREGLSSEDRKRLKTGSGTGKLTDSMMILHRGPSGNSMVSLPRDSLITIPEFTGSSSGRRIPAQQQKLNAAYAIEGPELLVRTVEYNTGLKIDHYAEIGFGGFAGLVDSLGGVEMCFDKPVKDKNSGADFQEGCHELDGAQALAFVRNRYNAEGGDLGRTKNQQKLLSALANESATPSTVLNPFKLYPAMGTGLDALIVDKDMSLYELLRMFWAMKGVSGGDGTQMNMPIAGNVSSPAGSALKWDMTRVKQLVQELKDGEKITVKGD</sequence>
<reference evidence="5" key="1">
    <citation type="submission" date="2021-06" db="EMBL/GenBank/DDBJ databases">
        <title>Sequencing of actinobacteria type strains.</title>
        <authorList>
            <person name="Nguyen G.-S."/>
            <person name="Wentzel A."/>
        </authorList>
    </citation>
    <scope>NUCLEOTIDE SEQUENCE</scope>
    <source>
        <strain evidence="5">P38-E01</strain>
    </source>
</reference>
<accession>A0A949N270</accession>
<dbReference type="RefSeq" id="WP_211040970.1">
    <property type="nucleotide sequence ID" value="NZ_JAELVF020000001.1"/>
</dbReference>
<dbReference type="InterPro" id="IPR050922">
    <property type="entry name" value="LytR/CpsA/Psr_CW_biosynth"/>
</dbReference>
<keyword evidence="3" id="KW-0472">Membrane</keyword>
<evidence type="ECO:0000256" key="2">
    <source>
        <dbReference type="SAM" id="MobiDB-lite"/>
    </source>
</evidence>
<dbReference type="Pfam" id="PF03816">
    <property type="entry name" value="LytR_cpsA_psr"/>
    <property type="match status" value="1"/>
</dbReference>
<dbReference type="AlphaFoldDB" id="A0A949N270"/>
<dbReference type="Proteomes" id="UP000694501">
    <property type="component" value="Unassembled WGS sequence"/>
</dbReference>
<name>A0A949N270_9ACTN</name>
<comment type="similarity">
    <text evidence="1">Belongs to the LytR/CpsA/Psr (LCP) family.</text>
</comment>
<dbReference type="PANTHER" id="PTHR33392:SF6">
    <property type="entry name" value="POLYISOPRENYL-TEICHOIC ACID--PEPTIDOGLYCAN TEICHOIC ACID TRANSFERASE TAGU"/>
    <property type="match status" value="1"/>
</dbReference>
<evidence type="ECO:0000256" key="1">
    <source>
        <dbReference type="ARBA" id="ARBA00006068"/>
    </source>
</evidence>
<dbReference type="NCBIfam" id="TIGR00350">
    <property type="entry name" value="lytR_cpsA_psr"/>
    <property type="match status" value="1"/>
</dbReference>
<feature type="compositionally biased region" description="Gly residues" evidence="2">
    <location>
        <begin position="64"/>
        <end position="76"/>
    </location>
</feature>